<dbReference type="RefSeq" id="XP_028143272.1">
    <property type="nucleotide sequence ID" value="XM_028287471.1"/>
</dbReference>
<evidence type="ECO:0000256" key="10">
    <source>
        <dbReference type="ARBA" id="ARBA00040899"/>
    </source>
</evidence>
<dbReference type="Proteomes" id="UP001652700">
    <property type="component" value="Unplaced"/>
</dbReference>
<dbReference type="EnsemblMetazoa" id="XM_050656584.1">
    <property type="protein sequence ID" value="XP_050512541.1"/>
    <property type="gene ID" value="LOC126888383"/>
</dbReference>
<evidence type="ECO:0000256" key="6">
    <source>
        <dbReference type="ARBA" id="ARBA00023212"/>
    </source>
</evidence>
<feature type="region of interest" description="Disordered" evidence="14">
    <location>
        <begin position="1"/>
        <end position="38"/>
    </location>
</feature>
<dbReference type="Pfam" id="PF14772">
    <property type="entry name" value="NYD-SP28"/>
    <property type="match status" value="1"/>
</dbReference>
<dbReference type="PANTHER" id="PTHR21625">
    <property type="entry name" value="NYD-SP28 PROTEIN"/>
    <property type="match status" value="1"/>
</dbReference>
<dbReference type="PANTHER" id="PTHR21625:SF0">
    <property type="entry name" value="DYNEIN REGULATORY COMPLEX SUBUNIT 2"/>
    <property type="match status" value="1"/>
</dbReference>
<dbReference type="GO" id="GO:0003352">
    <property type="term" value="P:regulation of cilium movement"/>
    <property type="evidence" value="ECO:0007669"/>
    <property type="project" value="TreeGrafter"/>
</dbReference>
<feature type="coiled-coil region" evidence="13">
    <location>
        <begin position="117"/>
        <end position="151"/>
    </location>
</feature>
<feature type="domain" description="Dynein regulatory complex protein 1/2 N-terminal" evidence="15">
    <location>
        <begin position="20"/>
        <end position="120"/>
    </location>
</feature>
<evidence type="ECO:0000256" key="9">
    <source>
        <dbReference type="ARBA" id="ARBA00038424"/>
    </source>
</evidence>
<keyword evidence="17" id="KW-1185">Reference proteome</keyword>
<evidence type="ECO:0000256" key="13">
    <source>
        <dbReference type="SAM" id="Coils"/>
    </source>
</evidence>
<keyword evidence="4 13" id="KW-0175">Coiled coil</keyword>
<dbReference type="AlphaFoldDB" id="A0A6P7G8Q8"/>
<keyword evidence="6" id="KW-0206">Cytoskeleton</keyword>
<evidence type="ECO:0000256" key="4">
    <source>
        <dbReference type="ARBA" id="ARBA00023054"/>
    </source>
</evidence>
<keyword evidence="2" id="KW-0963">Cytoplasm</keyword>
<gene>
    <name evidence="18" type="primary">LOC114337092</name>
</gene>
<reference evidence="18" key="1">
    <citation type="submission" date="2025-04" db="UniProtKB">
        <authorList>
            <consortium name="RefSeq"/>
        </authorList>
    </citation>
    <scope>IDENTIFICATION</scope>
    <source>
        <tissue evidence="18">Whole insect</tissue>
    </source>
</reference>
<proteinExistence type="inferred from homology"/>
<evidence type="ECO:0000313" key="16">
    <source>
        <dbReference type="EnsemblMetazoa" id="XP_050512541.1"/>
    </source>
</evidence>
<dbReference type="InterPro" id="IPR039750">
    <property type="entry name" value="DRC1/DRC2"/>
</dbReference>
<dbReference type="GO" id="GO:0005858">
    <property type="term" value="C:axonemal dynein complex"/>
    <property type="evidence" value="ECO:0007669"/>
    <property type="project" value="InterPro"/>
</dbReference>
<feature type="compositionally biased region" description="Basic residues" evidence="14">
    <location>
        <begin position="14"/>
        <end position="38"/>
    </location>
</feature>
<evidence type="ECO:0000256" key="8">
    <source>
        <dbReference type="ARBA" id="ARBA00037841"/>
    </source>
</evidence>
<evidence type="ECO:0000256" key="14">
    <source>
        <dbReference type="SAM" id="MobiDB-lite"/>
    </source>
</evidence>
<comment type="similarity">
    <text evidence="9">Belongs to the DRC2 family.</text>
</comment>
<organism evidence="18">
    <name type="scientific">Diabrotica virgifera virgifera</name>
    <name type="common">western corn rootworm</name>
    <dbReference type="NCBI Taxonomy" id="50390"/>
    <lineage>
        <taxon>Eukaryota</taxon>
        <taxon>Metazoa</taxon>
        <taxon>Ecdysozoa</taxon>
        <taxon>Arthropoda</taxon>
        <taxon>Hexapoda</taxon>
        <taxon>Insecta</taxon>
        <taxon>Pterygota</taxon>
        <taxon>Neoptera</taxon>
        <taxon>Endopterygota</taxon>
        <taxon>Coleoptera</taxon>
        <taxon>Polyphaga</taxon>
        <taxon>Cucujiformia</taxon>
        <taxon>Chrysomeloidea</taxon>
        <taxon>Chrysomelidae</taxon>
        <taxon>Galerucinae</taxon>
        <taxon>Diabroticina</taxon>
        <taxon>Diabroticites</taxon>
        <taxon>Diabrotica</taxon>
    </lineage>
</organism>
<evidence type="ECO:0000256" key="12">
    <source>
        <dbReference type="ARBA" id="ARBA00045865"/>
    </source>
</evidence>
<evidence type="ECO:0000259" key="15">
    <source>
        <dbReference type="Pfam" id="PF14772"/>
    </source>
</evidence>
<evidence type="ECO:0000256" key="5">
    <source>
        <dbReference type="ARBA" id="ARBA00023069"/>
    </source>
</evidence>
<evidence type="ECO:0000313" key="17">
    <source>
        <dbReference type="Proteomes" id="UP001652700"/>
    </source>
</evidence>
<evidence type="ECO:0000256" key="7">
    <source>
        <dbReference type="ARBA" id="ARBA00023273"/>
    </source>
</evidence>
<evidence type="ECO:0000256" key="3">
    <source>
        <dbReference type="ARBA" id="ARBA00022846"/>
    </source>
</evidence>
<evidence type="ECO:0000313" key="18">
    <source>
        <dbReference type="RefSeq" id="XP_028143272.1"/>
    </source>
</evidence>
<keyword evidence="7" id="KW-0966">Cell projection</keyword>
<dbReference type="InterPro" id="IPR039505">
    <property type="entry name" value="DRC1/2_N"/>
</dbReference>
<comment type="function">
    <text evidence="12">Component of the nexin-dynein regulatory complex (N-DRC), a key regulator of ciliary/flagellar motility which maintains the alignment and integrity of the distal axoneme and regulates microtubule sliding in motile axonemes. Plays a critical role in the assembly of N-DRC and also stabilizes the assembly of multiple inner dynein arms and radial spokes. Coassembles with DRC1 to form a central scaffold needed for assembly of the N-DRC and its attachment to the outer doublet microtubules.</text>
</comment>
<evidence type="ECO:0000256" key="2">
    <source>
        <dbReference type="ARBA" id="ARBA00022490"/>
    </source>
</evidence>
<sequence>MLPQEEVPAEVTPVKKKGRKKDKKADKKRKRIERKKQKQRDELLRELKLSDITLRKHEKEWRQLLIDIELPHIRDELEFAWHNFELVIDNKDFAISLLMDELKHAEEQYTMNCNNHIEHIDKLLDMYKERIEELQRDYNKEITKLEIETETDVNELSEIFTEDENYLKTILFMLEMAKKEQKANIRAEYFSRLEEEETKNSQIIQRLRGILETVHSGIEEETDDFLSKYYIQIRDRKKEYDKLRAQDDALQELLSYQLEKIRKMYDYIKRLKQDLIDCEKILGRKLKDLETEYQYFHNSFNVLKLQLQKDQQVDANKMEVLTISHNETMSALQKIKEKGEHILHVAAVCRKLETQEEKIRPFPANYLRPERSNLNSEDENIEILDLFWQRVGQAEASRYAIIEERTFLKKENEILQKKLHEFCQCLQCPAGQTIDNEQLNWPPYIGHISKNVTEAHQEMKKYQLQNYPFGGN</sequence>
<dbReference type="OrthoDB" id="7760980at2759"/>
<dbReference type="GO" id="GO:0070286">
    <property type="term" value="P:axonemal dynein complex assembly"/>
    <property type="evidence" value="ECO:0007669"/>
    <property type="project" value="InterPro"/>
</dbReference>
<name>A0A6P7G8Q8_DIAVI</name>
<dbReference type="InParanoid" id="A0A6P7G8Q8"/>
<accession>A0A6P7G8Q8</accession>
<dbReference type="GO" id="GO:0060285">
    <property type="term" value="P:cilium-dependent cell motility"/>
    <property type="evidence" value="ECO:0007669"/>
    <property type="project" value="TreeGrafter"/>
</dbReference>
<keyword evidence="3" id="KW-0282">Flagellum</keyword>
<comment type="subcellular location">
    <subcellularLocation>
        <location evidence="1">Cytoplasm</location>
        <location evidence="1">Cytoskeleton</location>
        <location evidence="1">Flagellum axoneme</location>
    </subcellularLocation>
    <subcellularLocation>
        <location evidence="8">Cytoplasm</location>
        <location evidence="8">Cytoskeleton</location>
        <location evidence="8">Flagellum basal body</location>
    </subcellularLocation>
</comment>
<protein>
    <recommendedName>
        <fullName evidence="10">Dynein regulatory complex subunit 2</fullName>
    </recommendedName>
    <alternativeName>
        <fullName evidence="11">Coiled-coil domain-containing protein 65</fullName>
    </alternativeName>
</protein>
<keyword evidence="5" id="KW-0969">Cilium</keyword>
<evidence type="ECO:0000256" key="11">
    <source>
        <dbReference type="ARBA" id="ARBA00041517"/>
    </source>
</evidence>
<reference evidence="16" key="2">
    <citation type="submission" date="2025-05" db="UniProtKB">
        <authorList>
            <consortium name="EnsemblMetazoa"/>
        </authorList>
    </citation>
    <scope>IDENTIFICATION</scope>
</reference>
<evidence type="ECO:0000256" key="1">
    <source>
        <dbReference type="ARBA" id="ARBA00004611"/>
    </source>
</evidence>